<proteinExistence type="evidence at transcript level"/>
<sequence length="178" mass="20039">MHLPNMNQLASLGKTNEQSPHSQIHHSTPIRNQVPALQPIMSPGLLSPQLSPQLVRQQIAMAHLINQQIAVSRLLAHQHPQAINQQFLNHPPIPRAVKPEPTNSSVEVSPDIYQQVRDELKRASVSQAVFARVAFNRTQVQLALNTVINSNTGDRIEIGYNYFYLFKKLYGSQDIELD</sequence>
<evidence type="ECO:0000256" key="4">
    <source>
        <dbReference type="ARBA" id="ARBA00023155"/>
    </source>
</evidence>
<evidence type="ECO:0000256" key="2">
    <source>
        <dbReference type="ARBA" id="ARBA00023015"/>
    </source>
</evidence>
<accession>Q9H726</accession>
<evidence type="ECO:0000256" key="6">
    <source>
        <dbReference type="ARBA" id="ARBA00023242"/>
    </source>
</evidence>
<protein>
    <submittedName>
        <fullName evidence="8">cDNA: FLJ21474 fis, clone COL04941</fullName>
    </submittedName>
</protein>
<dbReference type="EMBL" id="AK025127">
    <property type="protein sequence ID" value="BAB15073.1"/>
    <property type="molecule type" value="mRNA"/>
</dbReference>
<dbReference type="InterPro" id="IPR003350">
    <property type="entry name" value="CUT_dom"/>
</dbReference>
<dbReference type="PANTHER" id="PTHR15116:SF15">
    <property type="entry name" value="DNA-BINDING PROTEIN SATB2"/>
    <property type="match status" value="1"/>
</dbReference>
<dbReference type="PANTHER" id="PTHR15116">
    <property type="entry name" value="DNA-BINDING PROTEIN SATB FAMILY MEMBER"/>
    <property type="match status" value="1"/>
</dbReference>
<keyword evidence="2" id="KW-0805">Transcription regulation</keyword>
<evidence type="ECO:0000259" key="7">
    <source>
        <dbReference type="PROSITE" id="PS51042"/>
    </source>
</evidence>
<dbReference type="PeptideAtlas" id="Q9H726"/>
<dbReference type="InterPro" id="IPR010982">
    <property type="entry name" value="Lambda_DNA-bd_dom_sf"/>
</dbReference>
<keyword evidence="3" id="KW-0238">DNA-binding</keyword>
<evidence type="ECO:0000256" key="5">
    <source>
        <dbReference type="ARBA" id="ARBA00023163"/>
    </source>
</evidence>
<keyword evidence="5" id="KW-0804">Transcription</keyword>
<reference evidence="8" key="1">
    <citation type="submission" date="2000-08" db="EMBL/GenBank/DDBJ databases">
        <title>NEDO human cDNA sequencing project.</title>
        <authorList>
            <person name="Kawabata A."/>
            <person name="Hikiji T."/>
            <person name="Kobatake N."/>
            <person name="Inagaki H."/>
            <person name="Ikema Y."/>
            <person name="Okamoto S."/>
            <person name="Okitani R."/>
            <person name="Ota T."/>
            <person name="Suzuki Y."/>
            <person name="Obayashi M."/>
            <person name="Nishi T."/>
            <person name="Shibahara T."/>
            <person name="Tanaka T."/>
            <person name="Nakamura Y."/>
            <person name="Isogai T."/>
            <person name="Sugano S."/>
        </authorList>
    </citation>
    <scope>NUCLEOTIDE SEQUENCE</scope>
    <source>
        <tissue evidence="8">Colon</tissue>
    </source>
</reference>
<dbReference type="AlphaFoldDB" id="Q9H726"/>
<dbReference type="PROSITE" id="PS51042">
    <property type="entry name" value="CUT"/>
    <property type="match status" value="1"/>
</dbReference>
<dbReference type="Pfam" id="PF02376">
    <property type="entry name" value="CUT"/>
    <property type="match status" value="1"/>
</dbReference>
<dbReference type="GO" id="GO:0005634">
    <property type="term" value="C:nucleus"/>
    <property type="evidence" value="ECO:0007669"/>
    <property type="project" value="UniProtKB-SubCell"/>
</dbReference>
<name>Q9H726_HUMAN</name>
<comment type="subcellular location">
    <subcellularLocation>
        <location evidence="1">Nucleus</location>
    </subcellularLocation>
</comment>
<organism evidence="8">
    <name type="scientific">Homo sapiens</name>
    <name type="common">Human</name>
    <dbReference type="NCBI Taxonomy" id="9606"/>
    <lineage>
        <taxon>Eukaryota</taxon>
        <taxon>Metazoa</taxon>
        <taxon>Chordata</taxon>
        <taxon>Craniata</taxon>
        <taxon>Vertebrata</taxon>
        <taxon>Euteleostomi</taxon>
        <taxon>Mammalia</taxon>
        <taxon>Eutheria</taxon>
        <taxon>Euarchontoglires</taxon>
        <taxon>Primates</taxon>
        <taxon>Haplorrhini</taxon>
        <taxon>Catarrhini</taxon>
        <taxon>Hominidae</taxon>
        <taxon>Homo</taxon>
    </lineage>
</organism>
<evidence type="ECO:0000313" key="8">
    <source>
        <dbReference type="EMBL" id="BAB15073.1"/>
    </source>
</evidence>
<dbReference type="InterPro" id="IPR039673">
    <property type="entry name" value="SATB1/SATB2"/>
</dbReference>
<feature type="domain" description="CUT" evidence="7">
    <location>
        <begin position="98"/>
        <end position="178"/>
    </location>
</feature>
<dbReference type="Gene3D" id="1.10.260.40">
    <property type="entry name" value="lambda repressor-like DNA-binding domains"/>
    <property type="match status" value="1"/>
</dbReference>
<keyword evidence="6" id="KW-0539">Nucleus</keyword>
<evidence type="ECO:0000256" key="1">
    <source>
        <dbReference type="ARBA" id="ARBA00004123"/>
    </source>
</evidence>
<dbReference type="SUPFAM" id="SSF47413">
    <property type="entry name" value="lambda repressor-like DNA-binding domains"/>
    <property type="match status" value="1"/>
</dbReference>
<dbReference type="GO" id="GO:0003677">
    <property type="term" value="F:DNA binding"/>
    <property type="evidence" value="ECO:0007669"/>
    <property type="project" value="UniProtKB-KW"/>
</dbReference>
<keyword evidence="4" id="KW-0371">Homeobox</keyword>
<dbReference type="GO" id="GO:0006338">
    <property type="term" value="P:chromatin remodeling"/>
    <property type="evidence" value="ECO:0007669"/>
    <property type="project" value="InterPro"/>
</dbReference>
<evidence type="ECO:0000256" key="3">
    <source>
        <dbReference type="ARBA" id="ARBA00023125"/>
    </source>
</evidence>